<evidence type="ECO:0000313" key="7">
    <source>
        <dbReference type="Proteomes" id="UP000308528"/>
    </source>
</evidence>
<evidence type="ECO:0000256" key="4">
    <source>
        <dbReference type="ARBA" id="ARBA00022833"/>
    </source>
</evidence>
<dbReference type="GO" id="GO:0016788">
    <property type="term" value="F:hydrolase activity, acting on ester bonds"/>
    <property type="evidence" value="ECO:0007669"/>
    <property type="project" value="InterPro"/>
</dbReference>
<dbReference type="InterPro" id="IPR055438">
    <property type="entry name" value="AstE_AspA_cat"/>
</dbReference>
<evidence type="ECO:0000259" key="5">
    <source>
        <dbReference type="Pfam" id="PF24827"/>
    </source>
</evidence>
<feature type="domain" description="Succinylglutamate desuccinylase/Aspartoacylase catalytic" evidence="5">
    <location>
        <begin position="29"/>
        <end position="185"/>
    </location>
</feature>
<dbReference type="InterPro" id="IPR050178">
    <property type="entry name" value="AspA/AstE_fam"/>
</dbReference>
<protein>
    <submittedName>
        <fullName evidence="6">Succinylglutamate desuccinylase</fullName>
    </submittedName>
</protein>
<reference evidence="6 7" key="1">
    <citation type="submission" date="2019-04" db="EMBL/GenBank/DDBJ databases">
        <title>Lewinella litorea sp. nov., isolated from a marine sand.</title>
        <authorList>
            <person name="Yoon J.-H."/>
        </authorList>
    </citation>
    <scope>NUCLEOTIDE SEQUENCE [LARGE SCALE GENOMIC DNA]</scope>
    <source>
        <strain evidence="6 7">HSMS-39</strain>
    </source>
</reference>
<dbReference type="OrthoDB" id="1523003at2"/>
<keyword evidence="2" id="KW-0479">Metal-binding</keyword>
<evidence type="ECO:0000256" key="2">
    <source>
        <dbReference type="ARBA" id="ARBA00022723"/>
    </source>
</evidence>
<dbReference type="RefSeq" id="WP_136460047.1">
    <property type="nucleotide sequence ID" value="NZ_SRSF01000007.1"/>
</dbReference>
<gene>
    <name evidence="6" type="ORF">E4021_14260</name>
</gene>
<dbReference type="GO" id="GO:0046872">
    <property type="term" value="F:metal ion binding"/>
    <property type="evidence" value="ECO:0007669"/>
    <property type="project" value="UniProtKB-KW"/>
</dbReference>
<sequence length="329" mass="35440">MLRLPETDPHDPLGESPRVIGHYIGEESGPLVVAIGGIHGNEPAGVTALEQLFDLLREEPLLNPGFSFRGELLALRGNLEALRLGKRYIDTDLNRIWKHVVRGTDDSYASAEARELDGMLAAIDNALIDSSAREIVLLDLHTTTATGGVFAITGDDAPSLSLAAELGVPVVKGMLSGLQGTTLSYFRSGQYDLDRPCRAVTFEAGAHTEEESVDRALAATVNLLRSVGCVSDEDVSTHHEEKLRAANPGVPPLLELVYVHRLESGGDHDFVMRPGFTNFTPISEGTLLADDRNGPIAAPCGGYVLMPLYQDQGGEGFFIVQRYDSSATY</sequence>
<keyword evidence="4" id="KW-0862">Zinc</keyword>
<comment type="cofactor">
    <cofactor evidence="1">
        <name>Zn(2+)</name>
        <dbReference type="ChEBI" id="CHEBI:29105"/>
    </cofactor>
</comment>
<dbReference type="AlphaFoldDB" id="A0A4S4NDK0"/>
<evidence type="ECO:0000313" key="6">
    <source>
        <dbReference type="EMBL" id="THH37582.1"/>
    </source>
</evidence>
<dbReference type="PANTHER" id="PTHR15162">
    <property type="entry name" value="ASPARTOACYLASE"/>
    <property type="match status" value="1"/>
</dbReference>
<accession>A0A4S4NDK0</accession>
<dbReference type="Gene3D" id="3.40.630.10">
    <property type="entry name" value="Zn peptidases"/>
    <property type="match status" value="1"/>
</dbReference>
<name>A0A4S4NDK0_9BACT</name>
<dbReference type="GO" id="GO:0005829">
    <property type="term" value="C:cytosol"/>
    <property type="evidence" value="ECO:0007669"/>
    <property type="project" value="TreeGrafter"/>
</dbReference>
<comment type="caution">
    <text evidence="6">The sequence shown here is derived from an EMBL/GenBank/DDBJ whole genome shotgun (WGS) entry which is preliminary data.</text>
</comment>
<proteinExistence type="predicted"/>
<evidence type="ECO:0000256" key="3">
    <source>
        <dbReference type="ARBA" id="ARBA00022801"/>
    </source>
</evidence>
<dbReference type="SUPFAM" id="SSF53187">
    <property type="entry name" value="Zn-dependent exopeptidases"/>
    <property type="match status" value="1"/>
</dbReference>
<dbReference type="PANTHER" id="PTHR15162:SF7">
    <property type="entry name" value="SUCCINYLGLUTAMATE DESUCCINYLASE"/>
    <property type="match status" value="1"/>
</dbReference>
<dbReference type="Pfam" id="PF24827">
    <property type="entry name" value="AstE_AspA_cat"/>
    <property type="match status" value="1"/>
</dbReference>
<keyword evidence="3" id="KW-0378">Hydrolase</keyword>
<dbReference type="Proteomes" id="UP000308528">
    <property type="component" value="Unassembled WGS sequence"/>
</dbReference>
<keyword evidence="7" id="KW-1185">Reference proteome</keyword>
<dbReference type="EMBL" id="SRSF01000007">
    <property type="protein sequence ID" value="THH37582.1"/>
    <property type="molecule type" value="Genomic_DNA"/>
</dbReference>
<organism evidence="6 7">
    <name type="scientific">Neolewinella litorea</name>
    <dbReference type="NCBI Taxonomy" id="2562452"/>
    <lineage>
        <taxon>Bacteria</taxon>
        <taxon>Pseudomonadati</taxon>
        <taxon>Bacteroidota</taxon>
        <taxon>Saprospiria</taxon>
        <taxon>Saprospirales</taxon>
        <taxon>Lewinellaceae</taxon>
        <taxon>Neolewinella</taxon>
    </lineage>
</organism>
<evidence type="ECO:0000256" key="1">
    <source>
        <dbReference type="ARBA" id="ARBA00001947"/>
    </source>
</evidence>